<dbReference type="Proteomes" id="UP000254287">
    <property type="component" value="Unassembled WGS sequence"/>
</dbReference>
<organism evidence="3 4">
    <name type="scientific">Corynebacterium minutissimum</name>
    <dbReference type="NCBI Taxonomy" id="38301"/>
    <lineage>
        <taxon>Bacteria</taxon>
        <taxon>Bacillati</taxon>
        <taxon>Actinomycetota</taxon>
        <taxon>Actinomycetes</taxon>
        <taxon>Mycobacteriales</taxon>
        <taxon>Corynebacteriaceae</taxon>
        <taxon>Corynebacterium</taxon>
    </lineage>
</organism>
<evidence type="ECO:0000313" key="4">
    <source>
        <dbReference type="Proteomes" id="UP000254287"/>
    </source>
</evidence>
<dbReference type="InterPro" id="IPR036388">
    <property type="entry name" value="WH-like_DNA-bd_sf"/>
</dbReference>
<evidence type="ECO:0000256" key="1">
    <source>
        <dbReference type="SAM" id="MobiDB-lite"/>
    </source>
</evidence>
<dbReference type="EMBL" id="UFXP01000001">
    <property type="protein sequence ID" value="STC75022.1"/>
    <property type="molecule type" value="Genomic_DNA"/>
</dbReference>
<feature type="domain" description="Putative host cell surface-exposed lipoprotein Ltp-like HTH region" evidence="2">
    <location>
        <begin position="215"/>
        <end position="262"/>
    </location>
</feature>
<protein>
    <submittedName>
        <fullName evidence="3">Host cell surface-exposed lipoprotein</fullName>
    </submittedName>
</protein>
<feature type="compositionally biased region" description="Pro residues" evidence="1">
    <location>
        <begin position="11"/>
        <end position="24"/>
    </location>
</feature>
<name>A0A376CTN5_9CORY</name>
<proteinExistence type="predicted"/>
<gene>
    <name evidence="3" type="ORF">NCTC10289_00554</name>
</gene>
<evidence type="ECO:0000313" key="3">
    <source>
        <dbReference type="EMBL" id="STC75022.1"/>
    </source>
</evidence>
<dbReference type="RefSeq" id="WP_115021242.1">
    <property type="nucleotide sequence ID" value="NZ_CP069533.1"/>
</dbReference>
<reference evidence="3 4" key="1">
    <citation type="submission" date="2018-06" db="EMBL/GenBank/DDBJ databases">
        <authorList>
            <consortium name="Pathogen Informatics"/>
            <person name="Doyle S."/>
        </authorList>
    </citation>
    <scope>NUCLEOTIDE SEQUENCE [LARGE SCALE GENOMIC DNA]</scope>
    <source>
        <strain evidence="3 4">NCTC10289</strain>
    </source>
</reference>
<sequence length="264" mass="28286">MSNPYAAPQFPSEPTPEQPTPKQPVPKKKKKGGCLKWGAGALAVFVLGSATLNAGSDGDSSNTAAPELRTSITATESLDAELSTPTVDITNAAAELDSTSGNDAGDDSNDEAVPQDCTNALRAAKRYLDFSAFSEAKLYNQLTSDYGSQFSPEAAQYAMDQLDVDWNAEALESAENYLDFSAFSKAKLYDQLTSEYGDSFTPEQAQYAVDSVNGDWMAEAVEAANNYQEMMPMSGPALLEQLTSEYGEKFTMEEAQHAVSTLGL</sequence>
<feature type="domain" description="Putative host cell surface-exposed lipoprotein Ltp-like HTH region" evidence="2">
    <location>
        <begin position="165"/>
        <end position="211"/>
    </location>
</feature>
<dbReference type="AlphaFoldDB" id="A0A376CTN5"/>
<dbReference type="Pfam" id="PF07553">
    <property type="entry name" value="Lipoprotein_Ltp"/>
    <property type="match status" value="3"/>
</dbReference>
<evidence type="ECO:0000259" key="2">
    <source>
        <dbReference type="Pfam" id="PF07553"/>
    </source>
</evidence>
<feature type="domain" description="Putative host cell surface-exposed lipoprotein Ltp-like HTH region" evidence="2">
    <location>
        <begin position="118"/>
        <end position="162"/>
    </location>
</feature>
<accession>A0A376CTN5</accession>
<dbReference type="Gene3D" id="1.10.10.10">
    <property type="entry name" value="Winged helix-like DNA-binding domain superfamily/Winged helix DNA-binding domain"/>
    <property type="match status" value="3"/>
</dbReference>
<feature type="region of interest" description="Disordered" evidence="1">
    <location>
        <begin position="1"/>
        <end position="32"/>
    </location>
</feature>
<dbReference type="InterPro" id="IPR011434">
    <property type="entry name" value="Ltp-like_HTH"/>
</dbReference>
<keyword evidence="3" id="KW-0449">Lipoprotein</keyword>